<comment type="caution">
    <text evidence="1">The sequence shown here is derived from an EMBL/GenBank/DDBJ whole genome shotgun (WGS) entry which is preliminary data.</text>
</comment>
<reference evidence="1 2" key="1">
    <citation type="journal article" date="2021" name="Hortic Res">
        <title>High-quality reference genome and annotation aids understanding of berry development for evergreen blueberry (Vaccinium darrowii).</title>
        <authorList>
            <person name="Yu J."/>
            <person name="Hulse-Kemp A.M."/>
            <person name="Babiker E."/>
            <person name="Staton M."/>
        </authorList>
    </citation>
    <scope>NUCLEOTIDE SEQUENCE [LARGE SCALE GENOMIC DNA]</scope>
    <source>
        <strain evidence="2">cv. NJ 8807/NJ 8810</strain>
        <tissue evidence="1">Young leaf</tissue>
    </source>
</reference>
<dbReference type="Proteomes" id="UP000828048">
    <property type="component" value="Chromosome 12"/>
</dbReference>
<protein>
    <submittedName>
        <fullName evidence="1">Uncharacterized protein</fullName>
    </submittedName>
</protein>
<accession>A0ACB7ZDQ7</accession>
<sequence>MQSDTVTASIGGKEAANATIDNCGIVEMIASSVNVEPSGKEVENKIGSMDDETEAPEDKEENELEAEKKPREVDCSPTNKMSKVIEDKPEDAQPTTIKASATGLSSHDLTKTSVEDGSGAELKKAVHGRKNKPDKSTIKEDGGKEKSTEWRKRPLSKTWRKSVPSDKERRKSIEDVRGEESKSKKNTEKIGKEKDKIIPSPTSKTKRIVPLSKPVNSMEVEKENRPVDVGDQNVGQSEQEGGKVALKSVISPKKIELKAGVNQDSATAKRILKVIAEPVWFILSGHRLQRKEFQQVIRRLKGRVCRDSHQWSYQATHFIVPDPIRRTEKFFAAAASGRWILNTDYLTASNQAGRFLPEEPYEWHKTGLSEDGAINLEAPRKWRLLRERTGHGAFYGMRIIIYGECIAPPLDTLKRAIRAGDGTILATSPPYTRYLEAGVDFAIVSPGMPRVDIWVQEFLRHEIPCVLADYLVEFVCKPGYSLERHVQYNSHAWAERSFANLQRRLEEVVVVEDPRTPEDCVNSDLPCQICGSRDRGEVMLICGDESGSTGCGVGTHIDCCNPPLEKVPDEDWFCTKCSESRNNVSHPKSAKKRKSVSKGK</sequence>
<gene>
    <name evidence="1" type="ORF">Vadar_025705</name>
</gene>
<name>A0ACB7ZDQ7_9ERIC</name>
<organism evidence="1 2">
    <name type="scientific">Vaccinium darrowii</name>
    <dbReference type="NCBI Taxonomy" id="229202"/>
    <lineage>
        <taxon>Eukaryota</taxon>
        <taxon>Viridiplantae</taxon>
        <taxon>Streptophyta</taxon>
        <taxon>Embryophyta</taxon>
        <taxon>Tracheophyta</taxon>
        <taxon>Spermatophyta</taxon>
        <taxon>Magnoliopsida</taxon>
        <taxon>eudicotyledons</taxon>
        <taxon>Gunneridae</taxon>
        <taxon>Pentapetalae</taxon>
        <taxon>asterids</taxon>
        <taxon>Ericales</taxon>
        <taxon>Ericaceae</taxon>
        <taxon>Vaccinioideae</taxon>
        <taxon>Vaccinieae</taxon>
        <taxon>Vaccinium</taxon>
    </lineage>
</organism>
<proteinExistence type="predicted"/>
<evidence type="ECO:0000313" key="1">
    <source>
        <dbReference type="EMBL" id="KAH7864099.1"/>
    </source>
</evidence>
<evidence type="ECO:0000313" key="2">
    <source>
        <dbReference type="Proteomes" id="UP000828048"/>
    </source>
</evidence>
<keyword evidence="2" id="KW-1185">Reference proteome</keyword>
<dbReference type="EMBL" id="CM037162">
    <property type="protein sequence ID" value="KAH7864099.1"/>
    <property type="molecule type" value="Genomic_DNA"/>
</dbReference>